<keyword evidence="1" id="KW-0472">Membrane</keyword>
<dbReference type="PANTHER" id="PTHR35283:SF3">
    <property type="entry name" value="T12C22.21 PROTEIN"/>
    <property type="match status" value="1"/>
</dbReference>
<name>A0A0E0MEI5_ORYPU</name>
<proteinExistence type="predicted"/>
<evidence type="ECO:0000313" key="2">
    <source>
        <dbReference type="EnsemblPlants" id="OPUNC11G08670.1"/>
    </source>
</evidence>
<dbReference type="EnsemblPlants" id="OPUNC11G08670.1">
    <property type="protein sequence ID" value="OPUNC11G08670.1"/>
    <property type="gene ID" value="OPUNC11G08670"/>
</dbReference>
<dbReference type="AlphaFoldDB" id="A0A0E0MEI5"/>
<dbReference type="STRING" id="4537.A0A0E0MEI5"/>
<keyword evidence="1" id="KW-0812">Transmembrane</keyword>
<sequence>MTPPSKLVSYTWIFWHPQGMFCLLVFSAIGRFSHGLPVLDAETFKTSDPFIDGWLLCAYLLGRFGDDAEVRTGVGKAAMLWPNPGCWDTGKYQFCFKIQI</sequence>
<accession>A0A0E0MEI5</accession>
<dbReference type="HOGENOM" id="CLU_2310684_0_0_1"/>
<protein>
    <submittedName>
        <fullName evidence="2">Uncharacterized protein</fullName>
    </submittedName>
</protein>
<evidence type="ECO:0000313" key="3">
    <source>
        <dbReference type="Proteomes" id="UP000026962"/>
    </source>
</evidence>
<dbReference type="InterPro" id="IPR021414">
    <property type="entry name" value="DUF3054"/>
</dbReference>
<dbReference type="Proteomes" id="UP000026962">
    <property type="component" value="Chromosome 11"/>
</dbReference>
<keyword evidence="1" id="KW-1133">Transmembrane helix</keyword>
<reference evidence="2" key="2">
    <citation type="submission" date="2018-05" db="EMBL/GenBank/DDBJ databases">
        <title>OpunRS2 (Oryza punctata Reference Sequence Version 2).</title>
        <authorList>
            <person name="Zhang J."/>
            <person name="Kudrna D."/>
            <person name="Lee S."/>
            <person name="Talag J."/>
            <person name="Welchert J."/>
            <person name="Wing R.A."/>
        </authorList>
    </citation>
    <scope>NUCLEOTIDE SEQUENCE [LARGE SCALE GENOMIC DNA]</scope>
</reference>
<evidence type="ECO:0000256" key="1">
    <source>
        <dbReference type="SAM" id="Phobius"/>
    </source>
</evidence>
<dbReference type="PANTHER" id="PTHR35283">
    <property type="entry name" value="T12C22.21 PROTEIN"/>
    <property type="match status" value="1"/>
</dbReference>
<organism evidence="2">
    <name type="scientific">Oryza punctata</name>
    <name type="common">Red rice</name>
    <dbReference type="NCBI Taxonomy" id="4537"/>
    <lineage>
        <taxon>Eukaryota</taxon>
        <taxon>Viridiplantae</taxon>
        <taxon>Streptophyta</taxon>
        <taxon>Embryophyta</taxon>
        <taxon>Tracheophyta</taxon>
        <taxon>Spermatophyta</taxon>
        <taxon>Magnoliopsida</taxon>
        <taxon>Liliopsida</taxon>
        <taxon>Poales</taxon>
        <taxon>Poaceae</taxon>
        <taxon>BOP clade</taxon>
        <taxon>Oryzoideae</taxon>
        <taxon>Oryzeae</taxon>
        <taxon>Oryzinae</taxon>
        <taxon>Oryza</taxon>
    </lineage>
</organism>
<keyword evidence="3" id="KW-1185">Reference proteome</keyword>
<feature type="transmembrane region" description="Helical" evidence="1">
    <location>
        <begin position="12"/>
        <end position="29"/>
    </location>
</feature>
<dbReference type="Pfam" id="PF11255">
    <property type="entry name" value="DUF3054"/>
    <property type="match status" value="1"/>
</dbReference>
<dbReference type="Gramene" id="OPUNC11G08670.1">
    <property type="protein sequence ID" value="OPUNC11G08670.1"/>
    <property type="gene ID" value="OPUNC11G08670"/>
</dbReference>
<reference evidence="2" key="1">
    <citation type="submission" date="2015-04" db="UniProtKB">
        <authorList>
            <consortium name="EnsemblPlants"/>
        </authorList>
    </citation>
    <scope>IDENTIFICATION</scope>
</reference>